<dbReference type="InterPro" id="IPR016181">
    <property type="entry name" value="Acyl_CoA_acyltransferase"/>
</dbReference>
<dbReference type="SUPFAM" id="SSF56784">
    <property type="entry name" value="HAD-like"/>
    <property type="match status" value="1"/>
</dbReference>
<dbReference type="NCBIfam" id="TIGR01686">
    <property type="entry name" value="FkbH"/>
    <property type="match status" value="1"/>
</dbReference>
<evidence type="ECO:0000313" key="1">
    <source>
        <dbReference type="EMBL" id="GBG35989.1"/>
    </source>
</evidence>
<reference evidence="2" key="4">
    <citation type="submission" date="2022-04" db="EMBL/GenBank/DDBJ databases">
        <authorList>
            <person name="Komine T."/>
            <person name="Fukano H."/>
            <person name="Wada S."/>
        </authorList>
    </citation>
    <scope>NUCLEOTIDE SEQUENCE</scope>
    <source>
        <strain evidence="2">NJB18185</strain>
    </source>
</reference>
<evidence type="ECO:0000313" key="3">
    <source>
        <dbReference type="Proteomes" id="UP000245060"/>
    </source>
</evidence>
<reference evidence="1" key="1">
    <citation type="journal article" date="2018" name="Genome Announc.">
        <title>Draft Genome Sequence of Mycobacterium montefiorense Isolated from Japanese Black Salamander (Hynobius nigrescens).</title>
        <authorList>
            <person name="Fukano H."/>
            <person name="Yoshida M."/>
            <person name="Shimizu A."/>
            <person name="Iwao H."/>
            <person name="Katayama Y."/>
            <person name="Omatsu T."/>
            <person name="Mizutani T."/>
            <person name="Kurata O."/>
            <person name="Wada S."/>
            <person name="Hoshino Y."/>
        </authorList>
    </citation>
    <scope>NUCLEOTIDE SEQUENCE</scope>
    <source>
        <strain evidence="1">BS</strain>
    </source>
</reference>
<gene>
    <name evidence="1" type="ORF">MmonteBS_03610</name>
    <name evidence="2" type="ORF">NJB18185_25690</name>
</gene>
<dbReference type="InterPro" id="IPR036514">
    <property type="entry name" value="SGNH_hydro_sf"/>
</dbReference>
<name>A0AA37PLI9_9MYCO</name>
<dbReference type="AlphaFoldDB" id="A0AA37PLI9"/>
<dbReference type="InterPro" id="IPR023214">
    <property type="entry name" value="HAD_sf"/>
</dbReference>
<keyword evidence="3" id="KW-1185">Reference proteome</keyword>
<dbReference type="Proteomes" id="UP001139505">
    <property type="component" value="Unassembled WGS sequence"/>
</dbReference>
<dbReference type="Gene3D" id="3.40.50.1000">
    <property type="entry name" value="HAD superfamily/HAD-like"/>
    <property type="match status" value="1"/>
</dbReference>
<comment type="caution">
    <text evidence="2">The sequence shown here is derived from an EMBL/GenBank/DDBJ whole genome shotgun (WGS) entry which is preliminary data.</text>
</comment>
<dbReference type="Proteomes" id="UP000245060">
    <property type="component" value="Unassembled WGS sequence"/>
</dbReference>
<sequence length="635" mass="67630">MTHDPVAIARALRNSPPVGGRQALASSFTEIASLLTDADDDTLLRTGVVLKHLSLTDIPTSVPAARIAVIGTSTLGLLEAPLLGALAARGIAAQIEFGDFGGMIAELLDPNCQMLHDDPTAVILLPDGEAAFRYSPVPFTVETAVAGINAFVDELISAINSFRARSSTPIVVPTLLLPMEKSLLLLDIPSRARLAIAWNSANLRLLEVGTSVAGVVVVDMNQLAAYAPGTATDPRLAAYARSYFTETVLLSYARQVAAVVAASLGCTSKCLVLDLDGTIWGGVLADDGPLGVVSGEGRTGEAFAALQDAARQLSSQGVVLAIASKNDYEAVQSALTDHPGVRVGVEDFAVIVANWHPKPDNIARIAEILNVGLESLVFVDDNASERGAVLTSHPQIRTVAADVVDPARTLPNLLRDGAFTSLRLTDDDRQRSQRYRAEAERVNFRQSLSSVDDYLAGLETEVTIAPASHEDIDRLSQLTLRTNQYNLTTIRLDPDAVKDLLARPQSIVKTVRCSDKFSDHGLVAALFAEIDHDRLKIMNFVMSCRVLGRGIEVAALRAVIEESISRGACSAVGTFVRTAKNKRAVDFFSCSGFVADAASANNLDRVGAVTTFHRSLSTVPDPASHLTVNISQEIL</sequence>
<reference evidence="3" key="2">
    <citation type="submission" date="2018-04" db="EMBL/GenBank/DDBJ databases">
        <title>Draft genome sequence of Mycobacterium montefiorense isolated from Japanese black salamander.</title>
        <authorList>
            <person name="Fukano H."/>
            <person name="Yoshida M."/>
            <person name="Shimizu A."/>
            <person name="Iwao H."/>
            <person name="Kurata O."/>
            <person name="Katayama Y."/>
            <person name="Omatsu T."/>
            <person name="Mizutani T."/>
            <person name="Wada S."/>
            <person name="Hoshino Y."/>
        </authorList>
    </citation>
    <scope>NUCLEOTIDE SEQUENCE [LARGE SCALE GENOMIC DNA]</scope>
    <source>
        <strain evidence="3">BS</strain>
    </source>
</reference>
<dbReference type="EMBL" id="BFCH01000002">
    <property type="protein sequence ID" value="GBG35989.1"/>
    <property type="molecule type" value="Genomic_DNA"/>
</dbReference>
<protein>
    <submittedName>
        <fullName evidence="2">HAD-superfamily phosphatase, subfamily IIIC:FkbH</fullName>
    </submittedName>
</protein>
<dbReference type="Gene3D" id="3.40.630.30">
    <property type="match status" value="1"/>
</dbReference>
<dbReference type="EMBL" id="BQYH01000016">
    <property type="protein sequence ID" value="GKU72797.1"/>
    <property type="molecule type" value="Genomic_DNA"/>
</dbReference>
<dbReference type="InterPro" id="IPR036412">
    <property type="entry name" value="HAD-like_sf"/>
</dbReference>
<dbReference type="Gene3D" id="3.40.50.1110">
    <property type="entry name" value="SGNH hydrolase"/>
    <property type="match status" value="1"/>
</dbReference>
<dbReference type="SUPFAM" id="SSF55729">
    <property type="entry name" value="Acyl-CoA N-acyltransferases (Nat)"/>
    <property type="match status" value="1"/>
</dbReference>
<proteinExistence type="predicted"/>
<dbReference type="InterPro" id="IPR010033">
    <property type="entry name" value="HAD_SF_ppase_IIIC"/>
</dbReference>
<accession>A0AA37PLI9</accession>
<evidence type="ECO:0000313" key="2">
    <source>
        <dbReference type="EMBL" id="GKU72797.1"/>
    </source>
</evidence>
<reference evidence="2" key="3">
    <citation type="journal article" date="2022" name="Microbiol. Resour. Announc.">
        <title>Draft Genome Sequences of Eight Mycobacterium montefiorense Strains Isolated from Salamanders in Captivity.</title>
        <authorList>
            <person name="Komine T."/>
            <person name="Ihara H."/>
            <person name="Fukano H."/>
            <person name="Hoshino Y."/>
            <person name="Kurata O."/>
            <person name="Wada S."/>
        </authorList>
    </citation>
    <scope>NUCLEOTIDE SEQUENCE</scope>
    <source>
        <strain evidence="2">NJB18185</strain>
    </source>
</reference>
<organism evidence="2 4">
    <name type="scientific">Mycobacterium montefiorense</name>
    <dbReference type="NCBI Taxonomy" id="154654"/>
    <lineage>
        <taxon>Bacteria</taxon>
        <taxon>Bacillati</taxon>
        <taxon>Actinomycetota</taxon>
        <taxon>Actinomycetes</taxon>
        <taxon>Mycobacteriales</taxon>
        <taxon>Mycobacteriaceae</taxon>
        <taxon>Mycobacterium</taxon>
        <taxon>Mycobacterium simiae complex</taxon>
    </lineage>
</organism>
<evidence type="ECO:0000313" key="4">
    <source>
        <dbReference type="Proteomes" id="UP001139505"/>
    </source>
</evidence>
<dbReference type="InterPro" id="IPR010037">
    <property type="entry name" value="FkbH_domain"/>
</dbReference>
<dbReference type="NCBIfam" id="TIGR01681">
    <property type="entry name" value="HAD-SF-IIIC"/>
    <property type="match status" value="1"/>
</dbReference>